<feature type="region of interest" description="Disordered" evidence="1">
    <location>
        <begin position="1"/>
        <end position="53"/>
    </location>
</feature>
<dbReference type="Proteomes" id="UP001201980">
    <property type="component" value="Unassembled WGS sequence"/>
</dbReference>
<reference evidence="2" key="1">
    <citation type="submission" date="2022-07" db="EMBL/GenBank/DDBJ databases">
        <title>Draft genome sequence of Zalerion maritima ATCC 34329, a (micro)plastics degrading marine fungus.</title>
        <authorList>
            <person name="Paco A."/>
            <person name="Goncalves M.F.M."/>
            <person name="Rocha-Santos T.A.P."/>
            <person name="Alves A."/>
        </authorList>
    </citation>
    <scope>NUCLEOTIDE SEQUENCE</scope>
    <source>
        <strain evidence="2">ATCC 34329</strain>
    </source>
</reference>
<gene>
    <name evidence="2" type="ORF">MKZ38_003037</name>
</gene>
<name>A0AAD5RPB6_9PEZI</name>
<dbReference type="AlphaFoldDB" id="A0AAD5RPB6"/>
<proteinExistence type="predicted"/>
<evidence type="ECO:0000313" key="2">
    <source>
        <dbReference type="EMBL" id="KAJ2899480.1"/>
    </source>
</evidence>
<evidence type="ECO:0000313" key="3">
    <source>
        <dbReference type="Proteomes" id="UP001201980"/>
    </source>
</evidence>
<feature type="compositionally biased region" description="Basic and acidic residues" evidence="1">
    <location>
        <begin position="12"/>
        <end position="32"/>
    </location>
</feature>
<keyword evidence="3" id="KW-1185">Reference proteome</keyword>
<organism evidence="2 3">
    <name type="scientific">Zalerion maritima</name>
    <dbReference type="NCBI Taxonomy" id="339359"/>
    <lineage>
        <taxon>Eukaryota</taxon>
        <taxon>Fungi</taxon>
        <taxon>Dikarya</taxon>
        <taxon>Ascomycota</taxon>
        <taxon>Pezizomycotina</taxon>
        <taxon>Sordariomycetes</taxon>
        <taxon>Lulworthiomycetidae</taxon>
        <taxon>Lulworthiales</taxon>
        <taxon>Lulworthiaceae</taxon>
        <taxon>Zalerion</taxon>
    </lineage>
</organism>
<sequence>MIDMAQAQPPTEELKNLKIDSKSDEAPLKKVDSAVQGIEPESPKAEKKHGRKASVDNGVVDIKTLDPESVKFSHDAIHSMGWKISTSTTTAHDKDATKQMLTEPPVKAFEFCVPLSETTAGVEFKVMKPKGVTIKDVMDKLSKKYKGHPDEDLPAGPTNTFLKGFKWNHNFEKFVVVLDNEAALGGGSTSKKGKKKKGGA</sequence>
<evidence type="ECO:0000256" key="1">
    <source>
        <dbReference type="SAM" id="MobiDB-lite"/>
    </source>
</evidence>
<comment type="caution">
    <text evidence="2">The sequence shown here is derived from an EMBL/GenBank/DDBJ whole genome shotgun (WGS) entry which is preliminary data.</text>
</comment>
<accession>A0AAD5RPB6</accession>
<protein>
    <submittedName>
        <fullName evidence="2">Uncharacterized protein</fullName>
    </submittedName>
</protein>
<dbReference type="EMBL" id="JAKWBI020000196">
    <property type="protein sequence ID" value="KAJ2899480.1"/>
    <property type="molecule type" value="Genomic_DNA"/>
</dbReference>